<evidence type="ECO:0000313" key="8">
    <source>
        <dbReference type="Proteomes" id="UP001211065"/>
    </source>
</evidence>
<dbReference type="GO" id="GO:0005524">
    <property type="term" value="F:ATP binding"/>
    <property type="evidence" value="ECO:0007669"/>
    <property type="project" value="UniProtKB-KW"/>
</dbReference>
<dbReference type="Gene3D" id="3.30.160.60">
    <property type="entry name" value="Classic Zinc Finger"/>
    <property type="match status" value="1"/>
</dbReference>
<dbReference type="Pfam" id="PF01715">
    <property type="entry name" value="IPPT"/>
    <property type="match status" value="1"/>
</dbReference>
<accession>A0AAD5Y2H4</accession>
<proteinExistence type="inferred from homology"/>
<keyword evidence="4 6" id="KW-0067">ATP-binding</keyword>
<keyword evidence="8" id="KW-1185">Reference proteome</keyword>
<keyword evidence="3 6" id="KW-0547">Nucleotide-binding</keyword>
<reference evidence="7" key="1">
    <citation type="submission" date="2020-05" db="EMBL/GenBank/DDBJ databases">
        <title>Phylogenomic resolution of chytrid fungi.</title>
        <authorList>
            <person name="Stajich J.E."/>
            <person name="Amses K."/>
            <person name="Simmons R."/>
            <person name="Seto K."/>
            <person name="Myers J."/>
            <person name="Bonds A."/>
            <person name="Quandt C.A."/>
            <person name="Barry K."/>
            <person name="Liu P."/>
            <person name="Grigoriev I."/>
            <person name="Longcore J.E."/>
            <person name="James T.Y."/>
        </authorList>
    </citation>
    <scope>NUCLEOTIDE SEQUENCE</scope>
    <source>
        <strain evidence="7">JEL0476</strain>
    </source>
</reference>
<dbReference type="EC" id="2.5.1.75" evidence="5"/>
<evidence type="ECO:0000256" key="3">
    <source>
        <dbReference type="ARBA" id="ARBA00022741"/>
    </source>
</evidence>
<dbReference type="PANTHER" id="PTHR11088:SF89">
    <property type="entry name" value="TRNA DIMETHYLALLYLTRANSFERASE"/>
    <property type="match status" value="1"/>
</dbReference>
<evidence type="ECO:0000256" key="2">
    <source>
        <dbReference type="ARBA" id="ARBA00022679"/>
    </source>
</evidence>
<dbReference type="InterPro" id="IPR039657">
    <property type="entry name" value="Dimethylallyltransferase"/>
</dbReference>
<evidence type="ECO:0000256" key="1">
    <source>
        <dbReference type="ARBA" id="ARBA00005842"/>
    </source>
</evidence>
<dbReference type="InterPro" id="IPR018022">
    <property type="entry name" value="IPT"/>
</dbReference>
<dbReference type="HAMAP" id="MF_00185">
    <property type="entry name" value="IPP_trans"/>
    <property type="match status" value="1"/>
</dbReference>
<name>A0AAD5Y2H4_9FUNG</name>
<gene>
    <name evidence="7" type="ORF">HK099_006654</name>
</gene>
<dbReference type="Proteomes" id="UP001211065">
    <property type="component" value="Unassembled WGS sequence"/>
</dbReference>
<evidence type="ECO:0000313" key="7">
    <source>
        <dbReference type="EMBL" id="KAJ3225516.1"/>
    </source>
</evidence>
<dbReference type="Gene3D" id="1.10.20.140">
    <property type="match status" value="1"/>
</dbReference>
<sequence length="490" mass="56417">MQKNLIAIVGTTGVGKSNLAIELAKRFNGEVINADTLQVYKGLDIATNKVTEAEKCSIPHHLMDFLDPSEEYTVKDFISQATEVIEQIQSRNRIPILVGGTHYYVQSLLWHQSIISEDTAEADNIKNLVPHSSISEELANKIITLLDKSDPAKFSFYNSEEKIVLSKEMHKILEIVDPVMSQKWHPHNDRKIRRSLEIFLSSGKQHSQLICEQQEIEIPHNGLRYKTLIFWLYAEPEVLQARLDQRVEKMLLNGLVKELVEMRQQCNRGLVVGATTNSSVLPVSLDYTRGILQAIGFKEFDEYLLRYSAAPSSKEEKELFNKSVEEMKLVTRQYARKQVKWIRNRLVKKCVESNEEFLKSNSTLNPENKCGADEENKKLNGLIAPGKVVHLFLLDATVFLSEKPLPEPEEVNELYKELTKNTVKSQQWVKRTCSICLTRNSKSQLKKNLPVSNREFYGDLEWEIHLKSSQHRKNIKYHRDQNIDNSKLEK</sequence>
<dbReference type="GO" id="GO:0006400">
    <property type="term" value="P:tRNA modification"/>
    <property type="evidence" value="ECO:0007669"/>
    <property type="project" value="TreeGrafter"/>
</dbReference>
<evidence type="ECO:0000256" key="4">
    <source>
        <dbReference type="ARBA" id="ARBA00022840"/>
    </source>
</evidence>
<dbReference type="InterPro" id="IPR027417">
    <property type="entry name" value="P-loop_NTPase"/>
</dbReference>
<dbReference type="NCBIfam" id="TIGR00174">
    <property type="entry name" value="miaA"/>
    <property type="match status" value="1"/>
</dbReference>
<comment type="caution">
    <text evidence="7">The sequence shown here is derived from an EMBL/GenBank/DDBJ whole genome shotgun (WGS) entry which is preliminary data.</text>
</comment>
<dbReference type="GO" id="GO:0052381">
    <property type="term" value="F:tRNA dimethylallyltransferase activity"/>
    <property type="evidence" value="ECO:0007669"/>
    <property type="project" value="UniProtKB-EC"/>
</dbReference>
<evidence type="ECO:0000256" key="5">
    <source>
        <dbReference type="RuleBase" id="RU003783"/>
    </source>
</evidence>
<dbReference type="AlphaFoldDB" id="A0AAD5Y2H4"/>
<evidence type="ECO:0000256" key="6">
    <source>
        <dbReference type="RuleBase" id="RU003785"/>
    </source>
</evidence>
<keyword evidence="5" id="KW-0819">tRNA processing</keyword>
<dbReference type="Gene3D" id="3.40.50.300">
    <property type="entry name" value="P-loop containing nucleotide triphosphate hydrolases"/>
    <property type="match status" value="1"/>
</dbReference>
<dbReference type="GO" id="GO:0005739">
    <property type="term" value="C:mitochondrion"/>
    <property type="evidence" value="ECO:0007669"/>
    <property type="project" value="TreeGrafter"/>
</dbReference>
<dbReference type="EMBL" id="JADGJW010000059">
    <property type="protein sequence ID" value="KAJ3225516.1"/>
    <property type="molecule type" value="Genomic_DNA"/>
</dbReference>
<comment type="catalytic activity">
    <reaction evidence="5">
        <text>adenosine(37) in tRNA + dimethylallyl diphosphate = N(6)-dimethylallyladenosine(37) in tRNA + diphosphate</text>
        <dbReference type="Rhea" id="RHEA:26482"/>
        <dbReference type="Rhea" id="RHEA-COMP:10162"/>
        <dbReference type="Rhea" id="RHEA-COMP:10375"/>
        <dbReference type="ChEBI" id="CHEBI:33019"/>
        <dbReference type="ChEBI" id="CHEBI:57623"/>
        <dbReference type="ChEBI" id="CHEBI:74411"/>
        <dbReference type="ChEBI" id="CHEBI:74415"/>
        <dbReference type="EC" id="2.5.1.75"/>
    </reaction>
</comment>
<dbReference type="PANTHER" id="PTHR11088">
    <property type="entry name" value="TRNA DIMETHYLALLYLTRANSFERASE"/>
    <property type="match status" value="1"/>
</dbReference>
<comment type="similarity">
    <text evidence="1 6">Belongs to the IPP transferase family.</text>
</comment>
<organism evidence="7 8">
    <name type="scientific">Clydaea vesicula</name>
    <dbReference type="NCBI Taxonomy" id="447962"/>
    <lineage>
        <taxon>Eukaryota</taxon>
        <taxon>Fungi</taxon>
        <taxon>Fungi incertae sedis</taxon>
        <taxon>Chytridiomycota</taxon>
        <taxon>Chytridiomycota incertae sedis</taxon>
        <taxon>Chytridiomycetes</taxon>
        <taxon>Lobulomycetales</taxon>
        <taxon>Lobulomycetaceae</taxon>
        <taxon>Clydaea</taxon>
    </lineage>
</organism>
<protein>
    <recommendedName>
        <fullName evidence="5">tRNA dimethylallyltransferase</fullName>
        <ecNumber evidence="5">2.5.1.75</ecNumber>
    </recommendedName>
</protein>
<dbReference type="SUPFAM" id="SSF52540">
    <property type="entry name" value="P-loop containing nucleoside triphosphate hydrolases"/>
    <property type="match status" value="2"/>
</dbReference>
<keyword evidence="2 6" id="KW-0808">Transferase</keyword>